<dbReference type="EMBL" id="CP133621">
    <property type="protein sequence ID" value="WMV49338.1"/>
    <property type="molecule type" value="Genomic_DNA"/>
</dbReference>
<name>A0AAF0ZTN8_SOLVR</name>
<feature type="region of interest" description="Disordered" evidence="1">
    <location>
        <begin position="136"/>
        <end position="157"/>
    </location>
</feature>
<reference evidence="3" key="1">
    <citation type="submission" date="2023-08" db="EMBL/GenBank/DDBJ databases">
        <title>A de novo genome assembly of Solanum verrucosum Schlechtendal, a Mexican diploid species geographically isolated from the other diploid A-genome species in potato relatives.</title>
        <authorList>
            <person name="Hosaka K."/>
        </authorList>
    </citation>
    <scope>NUCLEOTIDE SEQUENCE</scope>
    <source>
        <tissue evidence="3">Young leaves</tissue>
    </source>
</reference>
<protein>
    <recommendedName>
        <fullName evidence="2">Tf2-1-like SH3-like domain-containing protein</fullName>
    </recommendedName>
</protein>
<evidence type="ECO:0000313" key="3">
    <source>
        <dbReference type="EMBL" id="WMV49338.1"/>
    </source>
</evidence>
<keyword evidence="4" id="KW-1185">Reference proteome</keyword>
<proteinExistence type="predicted"/>
<feature type="domain" description="Tf2-1-like SH3-like" evidence="2">
    <location>
        <begin position="8"/>
        <end position="59"/>
    </location>
</feature>
<dbReference type="AlphaFoldDB" id="A0AAF0ZTN8"/>
<accession>A0AAF0ZTN8</accession>
<dbReference type="Pfam" id="PF24626">
    <property type="entry name" value="SH3_Tf2-1"/>
    <property type="match status" value="1"/>
</dbReference>
<gene>
    <name evidence="3" type="ORF">MTR67_042723</name>
</gene>
<dbReference type="Proteomes" id="UP001234989">
    <property type="component" value="Chromosome 10"/>
</dbReference>
<evidence type="ECO:0000313" key="4">
    <source>
        <dbReference type="Proteomes" id="UP001234989"/>
    </source>
</evidence>
<sequence>MSPMRVVIRFGKKGKLSPRYVGPCKILKRASKMAYELELLAELIAVHPIFHISLLKKCVDDPTSIIPLESVAVKDSLTYDEVPVEIFDRQTSFVDECSQGADNVTPHIRGWQPAALPKTHPLKSIDGLTGRIVDQSTDRRSVRRSRPSGPLRTWSLNSTEGLTGRIVDQSTDRRSVRRF</sequence>
<dbReference type="InterPro" id="IPR056924">
    <property type="entry name" value="SH3_Tf2-1"/>
</dbReference>
<organism evidence="3 4">
    <name type="scientific">Solanum verrucosum</name>
    <dbReference type="NCBI Taxonomy" id="315347"/>
    <lineage>
        <taxon>Eukaryota</taxon>
        <taxon>Viridiplantae</taxon>
        <taxon>Streptophyta</taxon>
        <taxon>Embryophyta</taxon>
        <taxon>Tracheophyta</taxon>
        <taxon>Spermatophyta</taxon>
        <taxon>Magnoliopsida</taxon>
        <taxon>eudicotyledons</taxon>
        <taxon>Gunneridae</taxon>
        <taxon>Pentapetalae</taxon>
        <taxon>asterids</taxon>
        <taxon>lamiids</taxon>
        <taxon>Solanales</taxon>
        <taxon>Solanaceae</taxon>
        <taxon>Solanoideae</taxon>
        <taxon>Solaneae</taxon>
        <taxon>Solanum</taxon>
    </lineage>
</organism>
<evidence type="ECO:0000256" key="1">
    <source>
        <dbReference type="SAM" id="MobiDB-lite"/>
    </source>
</evidence>
<dbReference type="PANTHER" id="PTHR46148:SF56">
    <property type="entry name" value="RETROTRANSPOSON PROTEIN"/>
    <property type="match status" value="1"/>
</dbReference>
<evidence type="ECO:0000259" key="2">
    <source>
        <dbReference type="Pfam" id="PF24626"/>
    </source>
</evidence>
<dbReference type="PANTHER" id="PTHR46148">
    <property type="entry name" value="CHROMO DOMAIN-CONTAINING PROTEIN"/>
    <property type="match status" value="1"/>
</dbReference>